<gene>
    <name evidence="1" type="ORF">ACHAXA_006142</name>
</gene>
<dbReference type="AlphaFoldDB" id="A0ABD3R261"/>
<protein>
    <submittedName>
        <fullName evidence="1">Uncharacterized protein</fullName>
    </submittedName>
</protein>
<name>A0ABD3R261_9STRA</name>
<dbReference type="Proteomes" id="UP001530377">
    <property type="component" value="Unassembled WGS sequence"/>
</dbReference>
<organism evidence="1 2">
    <name type="scientific">Cyclostephanos tholiformis</name>
    <dbReference type="NCBI Taxonomy" id="382380"/>
    <lineage>
        <taxon>Eukaryota</taxon>
        <taxon>Sar</taxon>
        <taxon>Stramenopiles</taxon>
        <taxon>Ochrophyta</taxon>
        <taxon>Bacillariophyta</taxon>
        <taxon>Coscinodiscophyceae</taxon>
        <taxon>Thalassiosirophycidae</taxon>
        <taxon>Stephanodiscales</taxon>
        <taxon>Stephanodiscaceae</taxon>
        <taxon>Cyclostephanos</taxon>
    </lineage>
</organism>
<evidence type="ECO:0000313" key="2">
    <source>
        <dbReference type="Proteomes" id="UP001530377"/>
    </source>
</evidence>
<sequence>MSRNDIDIKKRVEKAASINVGASFLTVPQAMRAAGFTDAESKNPTLQQRVRRTIKDKLEKDNTTQDLAQQTRRFTIKEWTAEDEERLQSLQSNNITLDDTAVGRKRVLFEQQMIAASINMSEDMWDRCVEMRKRKLEFVEVGGEHEMATAGRRLEMVDKLGLKLVPSTSRTLTSTFAFVLMTNSGGDRTWRRLAGLIARRRWSRRKNGD</sequence>
<proteinExistence type="predicted"/>
<reference evidence="1 2" key="1">
    <citation type="submission" date="2024-10" db="EMBL/GenBank/DDBJ databases">
        <title>Updated reference genomes for cyclostephanoid diatoms.</title>
        <authorList>
            <person name="Roberts W.R."/>
            <person name="Alverson A.J."/>
        </authorList>
    </citation>
    <scope>NUCLEOTIDE SEQUENCE [LARGE SCALE GENOMIC DNA]</scope>
    <source>
        <strain evidence="1 2">AJA228-03</strain>
    </source>
</reference>
<comment type="caution">
    <text evidence="1">The sequence shown here is derived from an EMBL/GenBank/DDBJ whole genome shotgun (WGS) entry which is preliminary data.</text>
</comment>
<accession>A0ABD3R261</accession>
<dbReference type="EMBL" id="JALLPB020000739">
    <property type="protein sequence ID" value="KAL3806763.1"/>
    <property type="molecule type" value="Genomic_DNA"/>
</dbReference>
<keyword evidence="2" id="KW-1185">Reference proteome</keyword>
<evidence type="ECO:0000313" key="1">
    <source>
        <dbReference type="EMBL" id="KAL3806763.1"/>
    </source>
</evidence>